<accession>A0A5C1QA40</accession>
<dbReference type="PROSITE" id="PS51257">
    <property type="entry name" value="PROKAR_LIPOPROTEIN"/>
    <property type="match status" value="1"/>
</dbReference>
<protein>
    <submittedName>
        <fullName evidence="1">Uncharacterized protein</fullName>
    </submittedName>
</protein>
<dbReference type="EMBL" id="CP035807">
    <property type="protein sequence ID" value="QEN04208.1"/>
    <property type="molecule type" value="Genomic_DNA"/>
</dbReference>
<sequence length="143" mass="16508">MLKLQSFILFFILVSFLSCDAFNKNMVLDYFDPNDKSITVSSGTDPLILGIKELFLKDSWGVTTYTSEINLESISLSSFDTRYLMVSDYVEGEDIILGNFVREYTFTIYDTNSYSEVIILYGKKRTLEQVLSEFESLLEVNYE</sequence>
<evidence type="ECO:0000313" key="2">
    <source>
        <dbReference type="Proteomes" id="UP000323824"/>
    </source>
</evidence>
<reference evidence="1 2" key="1">
    <citation type="submission" date="2019-02" db="EMBL/GenBank/DDBJ databases">
        <authorList>
            <person name="Fomenkov A."/>
            <person name="Dubinina G."/>
            <person name="Grabovich M."/>
            <person name="Vincze T."/>
            <person name="Roberts R.J."/>
        </authorList>
    </citation>
    <scope>NUCLEOTIDE SEQUENCE [LARGE SCALE GENOMIC DNA]</scope>
    <source>
        <strain evidence="1 2">P</strain>
    </source>
</reference>
<keyword evidence="2" id="KW-1185">Reference proteome</keyword>
<dbReference type="KEGG" id="sper:EW093_05640"/>
<organism evidence="1 2">
    <name type="scientific">Thiospirochaeta perfilievii</name>
    <dbReference type="NCBI Taxonomy" id="252967"/>
    <lineage>
        <taxon>Bacteria</taxon>
        <taxon>Pseudomonadati</taxon>
        <taxon>Spirochaetota</taxon>
        <taxon>Spirochaetia</taxon>
        <taxon>Spirochaetales</taxon>
        <taxon>Spirochaetaceae</taxon>
        <taxon>Thiospirochaeta</taxon>
    </lineage>
</organism>
<dbReference type="Proteomes" id="UP000323824">
    <property type="component" value="Chromosome"/>
</dbReference>
<gene>
    <name evidence="1" type="ORF">EW093_05640</name>
</gene>
<reference evidence="1 2" key="2">
    <citation type="submission" date="2019-09" db="EMBL/GenBank/DDBJ databases">
        <title>Complete Genome Sequence and Methylome Analysis of free living Spirochaetas.</title>
        <authorList>
            <person name="Leshcheva N."/>
            <person name="Mikheeva N."/>
        </authorList>
    </citation>
    <scope>NUCLEOTIDE SEQUENCE [LARGE SCALE GENOMIC DNA]</scope>
    <source>
        <strain evidence="1 2">P</strain>
    </source>
</reference>
<dbReference type="RefSeq" id="WP_149567456.1">
    <property type="nucleotide sequence ID" value="NZ_CP035807.1"/>
</dbReference>
<dbReference type="AlphaFoldDB" id="A0A5C1QA40"/>
<evidence type="ECO:0000313" key="1">
    <source>
        <dbReference type="EMBL" id="QEN04208.1"/>
    </source>
</evidence>
<name>A0A5C1QA40_9SPIO</name>
<proteinExistence type="predicted"/>